<feature type="binding site" evidence="9">
    <location>
        <position position="579"/>
    </location>
    <ligand>
        <name>ATP</name>
        <dbReference type="ChEBI" id="CHEBI:30616"/>
    </ligand>
</feature>
<dbReference type="Gene3D" id="3.40.50.620">
    <property type="entry name" value="HUPs"/>
    <property type="match status" value="2"/>
</dbReference>
<dbReference type="Pfam" id="PF09334">
    <property type="entry name" value="tRNA-synt_1g"/>
    <property type="match status" value="1"/>
</dbReference>
<comment type="catalytic activity">
    <reaction evidence="8 9">
        <text>tRNA(Leu) + L-leucine + ATP = L-leucyl-tRNA(Leu) + AMP + diphosphate</text>
        <dbReference type="Rhea" id="RHEA:11688"/>
        <dbReference type="Rhea" id="RHEA-COMP:9613"/>
        <dbReference type="Rhea" id="RHEA-COMP:9622"/>
        <dbReference type="ChEBI" id="CHEBI:30616"/>
        <dbReference type="ChEBI" id="CHEBI:33019"/>
        <dbReference type="ChEBI" id="CHEBI:57427"/>
        <dbReference type="ChEBI" id="CHEBI:78442"/>
        <dbReference type="ChEBI" id="CHEBI:78494"/>
        <dbReference type="ChEBI" id="CHEBI:456215"/>
        <dbReference type="EC" id="6.1.1.4"/>
    </reaction>
</comment>
<dbReference type="InterPro" id="IPR025709">
    <property type="entry name" value="Leu_tRNA-synth_edit"/>
</dbReference>
<organism evidence="15 16">
    <name type="scientific">Alicyclobacillus fodiniaquatilis</name>
    <dbReference type="NCBI Taxonomy" id="1661150"/>
    <lineage>
        <taxon>Bacteria</taxon>
        <taxon>Bacillati</taxon>
        <taxon>Bacillota</taxon>
        <taxon>Bacilli</taxon>
        <taxon>Bacillales</taxon>
        <taxon>Alicyclobacillaceae</taxon>
        <taxon>Alicyclobacillus</taxon>
    </lineage>
</organism>
<keyword evidence="7 9" id="KW-0030">Aminoacyl-tRNA synthetase</keyword>
<evidence type="ECO:0000256" key="6">
    <source>
        <dbReference type="ARBA" id="ARBA00022917"/>
    </source>
</evidence>
<evidence type="ECO:0000256" key="5">
    <source>
        <dbReference type="ARBA" id="ARBA00022840"/>
    </source>
</evidence>
<keyword evidence="4 9" id="KW-0547">Nucleotide-binding</keyword>
<feature type="domain" description="Methionyl/Valyl/Leucyl/Isoleucyl-tRNA synthetase anticodon-binding" evidence="12">
    <location>
        <begin position="652"/>
        <end position="762"/>
    </location>
</feature>
<dbReference type="NCBIfam" id="TIGR00396">
    <property type="entry name" value="leuS_bact"/>
    <property type="match status" value="1"/>
</dbReference>
<feature type="domain" description="Aminoacyl-tRNA synthetase class Ia" evidence="11">
    <location>
        <begin position="413"/>
        <end position="603"/>
    </location>
</feature>
<evidence type="ECO:0000256" key="1">
    <source>
        <dbReference type="ARBA" id="ARBA00005594"/>
    </source>
</evidence>
<dbReference type="PANTHER" id="PTHR43740">
    <property type="entry name" value="LEUCYL-TRNA SYNTHETASE"/>
    <property type="match status" value="1"/>
</dbReference>
<dbReference type="HAMAP" id="MF_00049_B">
    <property type="entry name" value="Leu_tRNA_synth_B"/>
    <property type="match status" value="1"/>
</dbReference>
<evidence type="ECO:0000259" key="11">
    <source>
        <dbReference type="Pfam" id="PF00133"/>
    </source>
</evidence>
<evidence type="ECO:0000256" key="4">
    <source>
        <dbReference type="ARBA" id="ARBA00022741"/>
    </source>
</evidence>
<dbReference type="Pfam" id="PF13603">
    <property type="entry name" value="tRNA-synt_1_2"/>
    <property type="match status" value="1"/>
</dbReference>
<dbReference type="InterPro" id="IPR009080">
    <property type="entry name" value="tRNAsynth_Ia_anticodon-bd"/>
</dbReference>
<dbReference type="SUPFAM" id="SSF50677">
    <property type="entry name" value="ValRS/IleRS/LeuRS editing domain"/>
    <property type="match status" value="1"/>
</dbReference>
<evidence type="ECO:0000313" key="15">
    <source>
        <dbReference type="EMBL" id="MFD1678189.1"/>
    </source>
</evidence>
<dbReference type="Gene3D" id="1.10.730.10">
    <property type="entry name" value="Isoleucyl-tRNA Synthetase, Domain 1"/>
    <property type="match status" value="1"/>
</dbReference>
<evidence type="ECO:0000259" key="14">
    <source>
        <dbReference type="Pfam" id="PF13603"/>
    </source>
</evidence>
<comment type="similarity">
    <text evidence="1 9 10">Belongs to the class-I aminoacyl-tRNA synthetase family.</text>
</comment>
<comment type="subcellular location">
    <subcellularLocation>
        <location evidence="9">Cytoplasm</location>
    </subcellularLocation>
</comment>
<evidence type="ECO:0000313" key="16">
    <source>
        <dbReference type="Proteomes" id="UP001597079"/>
    </source>
</evidence>
<evidence type="ECO:0000256" key="10">
    <source>
        <dbReference type="RuleBase" id="RU363039"/>
    </source>
</evidence>
<accession>A0ABW4JQM5</accession>
<dbReference type="Proteomes" id="UP001597079">
    <property type="component" value="Unassembled WGS sequence"/>
</dbReference>
<dbReference type="InterPro" id="IPR002302">
    <property type="entry name" value="Leu-tRNA-ligase"/>
</dbReference>
<dbReference type="InterPro" id="IPR013155">
    <property type="entry name" value="M/V/L/I-tRNA-synth_anticd-bd"/>
</dbReference>
<evidence type="ECO:0000256" key="7">
    <source>
        <dbReference type="ARBA" id="ARBA00023146"/>
    </source>
</evidence>
<proteinExistence type="inferred from homology"/>
<comment type="caution">
    <text evidence="9">Lacks conserved residue(s) required for the propagation of feature annotation.</text>
</comment>
<dbReference type="PRINTS" id="PR00985">
    <property type="entry name" value="TRNASYNTHLEU"/>
</dbReference>
<feature type="domain" description="Leucyl-tRNA synthetase editing" evidence="14">
    <location>
        <begin position="219"/>
        <end position="398"/>
    </location>
</feature>
<protein>
    <recommendedName>
        <fullName evidence="9">Leucine--tRNA ligase</fullName>
        <ecNumber evidence="9">6.1.1.4</ecNumber>
    </recommendedName>
    <alternativeName>
        <fullName evidence="9">Leucyl-tRNA synthetase</fullName>
        <shortName evidence="9">LeuRS</shortName>
    </alternativeName>
</protein>
<feature type="short sequence motif" description="'KMSKS' region" evidence="9">
    <location>
        <begin position="576"/>
        <end position="580"/>
    </location>
</feature>
<dbReference type="SUPFAM" id="SSF47323">
    <property type="entry name" value="Anticodon-binding domain of a subclass of class I aminoacyl-tRNA synthetases"/>
    <property type="match status" value="1"/>
</dbReference>
<dbReference type="InterPro" id="IPR002300">
    <property type="entry name" value="aa-tRNA-synth_Ia"/>
</dbReference>
<dbReference type="EC" id="6.1.1.4" evidence="9"/>
<keyword evidence="5 9" id="KW-0067">ATP-binding</keyword>
<reference evidence="16" key="1">
    <citation type="journal article" date="2019" name="Int. J. Syst. Evol. Microbiol.">
        <title>The Global Catalogue of Microorganisms (GCM) 10K type strain sequencing project: providing services to taxonomists for standard genome sequencing and annotation.</title>
        <authorList>
            <consortium name="The Broad Institute Genomics Platform"/>
            <consortium name="The Broad Institute Genome Sequencing Center for Infectious Disease"/>
            <person name="Wu L."/>
            <person name="Ma J."/>
        </authorList>
    </citation>
    <scope>NUCLEOTIDE SEQUENCE [LARGE SCALE GENOMIC DNA]</scope>
    <source>
        <strain evidence="16">CGMCC 1.12286</strain>
    </source>
</reference>
<dbReference type="Gene3D" id="3.10.20.590">
    <property type="match status" value="1"/>
</dbReference>
<gene>
    <name evidence="9 15" type="primary">leuS</name>
    <name evidence="15" type="ORF">ACFSB2_26330</name>
</gene>
<evidence type="ECO:0000256" key="3">
    <source>
        <dbReference type="ARBA" id="ARBA00022598"/>
    </source>
</evidence>
<sequence length="802" mass="92032">MEYQPQEIEQKWKTRWREQHVHKARQDSGKPKYYCLDMFPYPSGNGLHVGHWRGYTISDVWSRFKKLHGYEILHPMGWDAFGLPAENYAIQNGIHPRVATEKNVAKFKQQLEEIGAMYDWDREINTSDPDYYRWTQYFFVKMFERGLAYRQKMPINWCPSCKTGLANEEVIDGKCERCGTDVTKKEMYQWMLKITAYADRLLDDLDELEWPEHVKRMQRAWIGRSEGARIRFQLVDHAEQIEVFSTRPDTIYGATYMVLAPEHPLVGKIVTTAQKSAVDSYVDEALRKSNIERQIVDKTKTGVFTGAYVEHPLCDRKLPVWVADYVLMDYGTGAIMAVPAHDERDYDFAEQFELPIIPVVQSPDTPTEGLYTGDGVMVNSASLNGLAVDEAKKAAIRLLETTGQAEATVNYRLRDWVFARQRYWGEPIPVVHCDHCGTVPVPVEQLPIRLPDVERYEPTGTGESPLAAIESFVNTTCPQCQRPARRETDTMPQWAGSCWYFLRYADPHNHEAPFAKDAIDYWLPVDMYIGGVEHAVLHLLYARFYTKFIFDLGLIQFSEPFKRLFTQGMITLNGAKMSKSKGNVVNPDDIIHRYGADALRMYEMFVGPPEDEAEWNTNGLEGVARFLGRVYRLTATHRTKLVAERDALTKLRHRFVASLTERMESFRFNTAVSAFMEYINALANEAKNGIDRATLETLAVTIAPFAPHLGEEMWQQLGHEKSVFDAVWPVFDEKWLVDDEVEIAVQVNGRVRAKTNISTTATQDEAIARVKQLPEVAEWIEGKQTVKEIYVQGRLVNLVVKG</sequence>
<dbReference type="SUPFAM" id="SSF52374">
    <property type="entry name" value="Nucleotidylyl transferase"/>
    <property type="match status" value="1"/>
</dbReference>
<evidence type="ECO:0000256" key="2">
    <source>
        <dbReference type="ARBA" id="ARBA00022490"/>
    </source>
</evidence>
<keyword evidence="6 9" id="KW-0648">Protein biosynthesis</keyword>
<dbReference type="InterPro" id="IPR009008">
    <property type="entry name" value="Val/Leu/Ile-tRNA-synth_edit"/>
</dbReference>
<evidence type="ECO:0000256" key="9">
    <source>
        <dbReference type="HAMAP-Rule" id="MF_00049"/>
    </source>
</evidence>
<feature type="domain" description="Methionyl/Leucyl tRNA synthetase" evidence="13">
    <location>
        <begin position="39"/>
        <end position="185"/>
    </location>
</feature>
<dbReference type="InterPro" id="IPR015413">
    <property type="entry name" value="Methionyl/Leucyl_tRNA_Synth"/>
</dbReference>
<keyword evidence="16" id="KW-1185">Reference proteome</keyword>
<name>A0ABW4JQM5_9BACL</name>
<keyword evidence="2 9" id="KW-0963">Cytoplasm</keyword>
<dbReference type="GO" id="GO:0004823">
    <property type="term" value="F:leucine-tRNA ligase activity"/>
    <property type="evidence" value="ECO:0007669"/>
    <property type="project" value="UniProtKB-EC"/>
</dbReference>
<dbReference type="CDD" id="cd07958">
    <property type="entry name" value="Anticodon_Ia_Leu_BEm"/>
    <property type="match status" value="1"/>
</dbReference>
<dbReference type="PANTHER" id="PTHR43740:SF2">
    <property type="entry name" value="LEUCINE--TRNA LIGASE, MITOCHONDRIAL"/>
    <property type="match status" value="1"/>
</dbReference>
<comment type="caution">
    <text evidence="15">The sequence shown here is derived from an EMBL/GenBank/DDBJ whole genome shotgun (WGS) entry which is preliminary data.</text>
</comment>
<dbReference type="Pfam" id="PF08264">
    <property type="entry name" value="Anticodon_1"/>
    <property type="match status" value="1"/>
</dbReference>
<dbReference type="Pfam" id="PF00133">
    <property type="entry name" value="tRNA-synt_1"/>
    <property type="match status" value="1"/>
</dbReference>
<evidence type="ECO:0000259" key="12">
    <source>
        <dbReference type="Pfam" id="PF08264"/>
    </source>
</evidence>
<dbReference type="InterPro" id="IPR014729">
    <property type="entry name" value="Rossmann-like_a/b/a_fold"/>
</dbReference>
<dbReference type="EMBL" id="JBHUCX010000102">
    <property type="protein sequence ID" value="MFD1678189.1"/>
    <property type="molecule type" value="Genomic_DNA"/>
</dbReference>
<keyword evidence="3 9" id="KW-0436">Ligase</keyword>
<evidence type="ECO:0000256" key="8">
    <source>
        <dbReference type="ARBA" id="ARBA00047469"/>
    </source>
</evidence>
<dbReference type="CDD" id="cd00812">
    <property type="entry name" value="LeuRS_core"/>
    <property type="match status" value="1"/>
</dbReference>
<evidence type="ECO:0000259" key="13">
    <source>
        <dbReference type="Pfam" id="PF09334"/>
    </source>
</evidence>
<dbReference type="RefSeq" id="WP_377946215.1">
    <property type="nucleotide sequence ID" value="NZ_JBHUCX010000102.1"/>
</dbReference>